<evidence type="ECO:0000256" key="10">
    <source>
        <dbReference type="SAM" id="Phobius"/>
    </source>
</evidence>
<dbReference type="STRING" id="283909.R7TR01"/>
<dbReference type="Gene3D" id="1.20.1070.10">
    <property type="entry name" value="Rhodopsin 7-helix transmembrane proteins"/>
    <property type="match status" value="1"/>
</dbReference>
<dbReference type="EMBL" id="KB308919">
    <property type="protein sequence ID" value="ELT96089.1"/>
    <property type="molecule type" value="Genomic_DNA"/>
</dbReference>
<dbReference type="PANTHER" id="PTHR24235">
    <property type="entry name" value="NEUROPEPTIDE Y RECEPTOR"/>
    <property type="match status" value="1"/>
</dbReference>
<dbReference type="GO" id="GO:0042923">
    <property type="term" value="F:neuropeptide binding"/>
    <property type="evidence" value="ECO:0007669"/>
    <property type="project" value="TreeGrafter"/>
</dbReference>
<dbReference type="InterPro" id="IPR017452">
    <property type="entry name" value="GPCR_Rhodpsn_7TM"/>
</dbReference>
<dbReference type="GO" id="GO:0043005">
    <property type="term" value="C:neuron projection"/>
    <property type="evidence" value="ECO:0007669"/>
    <property type="project" value="TreeGrafter"/>
</dbReference>
<evidence type="ECO:0000256" key="3">
    <source>
        <dbReference type="ARBA" id="ARBA00022692"/>
    </source>
</evidence>
<dbReference type="HOGENOM" id="CLU_009579_6_1_1"/>
<organism evidence="12">
    <name type="scientific">Capitella teleta</name>
    <name type="common">Polychaete worm</name>
    <dbReference type="NCBI Taxonomy" id="283909"/>
    <lineage>
        <taxon>Eukaryota</taxon>
        <taxon>Metazoa</taxon>
        <taxon>Spiralia</taxon>
        <taxon>Lophotrochozoa</taxon>
        <taxon>Annelida</taxon>
        <taxon>Polychaeta</taxon>
        <taxon>Sedentaria</taxon>
        <taxon>Scolecida</taxon>
        <taxon>Capitellidae</taxon>
        <taxon>Capitella</taxon>
    </lineage>
</organism>
<dbReference type="AlphaFoldDB" id="R7TR01"/>
<evidence type="ECO:0000256" key="6">
    <source>
        <dbReference type="ARBA" id="ARBA00023136"/>
    </source>
</evidence>
<keyword evidence="7 9" id="KW-0675">Receptor</keyword>
<dbReference type="PRINTS" id="PR00237">
    <property type="entry name" value="GPCRRHODOPSN"/>
</dbReference>
<feature type="domain" description="G-protein coupled receptors family 1 profile" evidence="11">
    <location>
        <begin position="23"/>
        <end position="285"/>
    </location>
</feature>
<feature type="transmembrane region" description="Helical" evidence="10">
    <location>
        <begin position="6"/>
        <end position="32"/>
    </location>
</feature>
<evidence type="ECO:0000259" key="11">
    <source>
        <dbReference type="PROSITE" id="PS50262"/>
    </source>
</evidence>
<reference evidence="13" key="3">
    <citation type="submission" date="2015-06" db="UniProtKB">
        <authorList>
            <consortium name="EnsemblMetazoa"/>
        </authorList>
    </citation>
    <scope>IDENTIFICATION</scope>
</reference>
<feature type="transmembrane region" description="Helical" evidence="10">
    <location>
        <begin position="122"/>
        <end position="142"/>
    </location>
</feature>
<feature type="transmembrane region" description="Helical" evidence="10">
    <location>
        <begin position="44"/>
        <end position="66"/>
    </location>
</feature>
<evidence type="ECO:0000313" key="13">
    <source>
        <dbReference type="EnsemblMetazoa" id="CapteP195613"/>
    </source>
</evidence>
<dbReference type="Proteomes" id="UP000014760">
    <property type="component" value="Unassembled WGS sequence"/>
</dbReference>
<keyword evidence="5 9" id="KW-0297">G-protein coupled receptor</keyword>
<dbReference type="Pfam" id="PF00001">
    <property type="entry name" value="7tm_1"/>
    <property type="match status" value="1"/>
</dbReference>
<dbReference type="EMBL" id="AMQN01011527">
    <property type="status" value="NOT_ANNOTATED_CDS"/>
    <property type="molecule type" value="Genomic_DNA"/>
</dbReference>
<keyword evidence="4 10" id="KW-1133">Transmembrane helix</keyword>
<dbReference type="FunFam" id="1.20.1070.10:FF:000291">
    <property type="entry name" value="Predicted protein"/>
    <property type="match status" value="1"/>
</dbReference>
<dbReference type="PROSITE" id="PS00237">
    <property type="entry name" value="G_PROTEIN_RECEP_F1_1"/>
    <property type="match status" value="1"/>
</dbReference>
<dbReference type="FunCoup" id="R7TR01">
    <property type="interactions" value="44"/>
</dbReference>
<keyword evidence="14" id="KW-1185">Reference proteome</keyword>
<dbReference type="CDD" id="cd15392">
    <property type="entry name" value="7tmA_PR4-like"/>
    <property type="match status" value="1"/>
</dbReference>
<feature type="transmembrane region" description="Helical" evidence="10">
    <location>
        <begin position="173"/>
        <end position="204"/>
    </location>
</feature>
<dbReference type="SMART" id="SM01381">
    <property type="entry name" value="7TM_GPCR_Srsx"/>
    <property type="match status" value="1"/>
</dbReference>
<keyword evidence="3 9" id="KW-0812">Transmembrane</keyword>
<feature type="transmembrane region" description="Helical" evidence="10">
    <location>
        <begin position="225"/>
        <end position="244"/>
    </location>
</feature>
<accession>R7TR01</accession>
<dbReference type="GO" id="GO:0005886">
    <property type="term" value="C:plasma membrane"/>
    <property type="evidence" value="ECO:0007669"/>
    <property type="project" value="TreeGrafter"/>
</dbReference>
<name>R7TR01_CAPTE</name>
<dbReference type="GO" id="GO:0004983">
    <property type="term" value="F:neuropeptide Y receptor activity"/>
    <property type="evidence" value="ECO:0007669"/>
    <property type="project" value="InterPro"/>
</dbReference>
<dbReference type="OrthoDB" id="10053194at2759"/>
<evidence type="ECO:0000256" key="2">
    <source>
        <dbReference type="ARBA" id="ARBA00010663"/>
    </source>
</evidence>
<dbReference type="PROSITE" id="PS50262">
    <property type="entry name" value="G_PROTEIN_RECEP_F1_2"/>
    <property type="match status" value="1"/>
</dbReference>
<comment type="similarity">
    <text evidence="2 9">Belongs to the G-protein coupled receptor 1 family.</text>
</comment>
<dbReference type="PANTHER" id="PTHR24235:SF29">
    <property type="entry name" value="GH23382P"/>
    <property type="match status" value="1"/>
</dbReference>
<comment type="subcellular location">
    <subcellularLocation>
        <location evidence="1">Membrane</location>
        <topology evidence="1">Multi-pass membrane protein</topology>
    </subcellularLocation>
</comment>
<evidence type="ECO:0000256" key="8">
    <source>
        <dbReference type="ARBA" id="ARBA00023224"/>
    </source>
</evidence>
<dbReference type="InterPro" id="IPR000611">
    <property type="entry name" value="NPY_rcpt"/>
</dbReference>
<evidence type="ECO:0000313" key="12">
    <source>
        <dbReference type="EMBL" id="ELT96089.1"/>
    </source>
</evidence>
<dbReference type="EnsemblMetazoa" id="CapteT195613">
    <property type="protein sequence ID" value="CapteP195613"/>
    <property type="gene ID" value="CapteG195613"/>
</dbReference>
<protein>
    <recommendedName>
        <fullName evidence="11">G-protein coupled receptors family 1 profile domain-containing protein</fullName>
    </recommendedName>
</protein>
<feature type="transmembrane region" description="Helical" evidence="10">
    <location>
        <begin position="264"/>
        <end position="288"/>
    </location>
</feature>
<dbReference type="OMA" id="QYILNYW"/>
<evidence type="ECO:0000256" key="7">
    <source>
        <dbReference type="ARBA" id="ARBA00023170"/>
    </source>
</evidence>
<gene>
    <name evidence="12" type="ORF">CAPTEDRAFT_195613</name>
</gene>
<keyword evidence="6 10" id="KW-0472">Membrane</keyword>
<proteinExistence type="inferred from homology"/>
<reference evidence="12 14" key="2">
    <citation type="journal article" date="2013" name="Nature">
        <title>Insights into bilaterian evolution from three spiralian genomes.</title>
        <authorList>
            <person name="Simakov O."/>
            <person name="Marletaz F."/>
            <person name="Cho S.J."/>
            <person name="Edsinger-Gonzales E."/>
            <person name="Havlak P."/>
            <person name="Hellsten U."/>
            <person name="Kuo D.H."/>
            <person name="Larsson T."/>
            <person name="Lv J."/>
            <person name="Arendt D."/>
            <person name="Savage R."/>
            <person name="Osoegawa K."/>
            <person name="de Jong P."/>
            <person name="Grimwood J."/>
            <person name="Chapman J.A."/>
            <person name="Shapiro H."/>
            <person name="Aerts A."/>
            <person name="Otillar R.P."/>
            <person name="Terry A.Y."/>
            <person name="Boore J.L."/>
            <person name="Grigoriev I.V."/>
            <person name="Lindberg D.R."/>
            <person name="Seaver E.C."/>
            <person name="Weisblat D.A."/>
            <person name="Putnam N.H."/>
            <person name="Rokhsar D.S."/>
        </authorList>
    </citation>
    <scope>NUCLEOTIDE SEQUENCE</scope>
    <source>
        <strain evidence="12 14">I ESC-2004</strain>
    </source>
</reference>
<evidence type="ECO:0000256" key="5">
    <source>
        <dbReference type="ARBA" id="ARBA00023040"/>
    </source>
</evidence>
<evidence type="ECO:0000256" key="9">
    <source>
        <dbReference type="RuleBase" id="RU000688"/>
    </source>
</evidence>
<keyword evidence="8 9" id="KW-0807">Transducer</keyword>
<dbReference type="SUPFAM" id="SSF81321">
    <property type="entry name" value="Family A G protein-coupled receptor-like"/>
    <property type="match status" value="1"/>
</dbReference>
<evidence type="ECO:0000256" key="1">
    <source>
        <dbReference type="ARBA" id="ARBA00004141"/>
    </source>
</evidence>
<reference evidence="14" key="1">
    <citation type="submission" date="2012-12" db="EMBL/GenBank/DDBJ databases">
        <authorList>
            <person name="Hellsten U."/>
            <person name="Grimwood J."/>
            <person name="Chapman J.A."/>
            <person name="Shapiro H."/>
            <person name="Aerts A."/>
            <person name="Otillar R.P."/>
            <person name="Terry A.Y."/>
            <person name="Boore J.L."/>
            <person name="Simakov O."/>
            <person name="Marletaz F."/>
            <person name="Cho S.-J."/>
            <person name="Edsinger-Gonzales E."/>
            <person name="Havlak P."/>
            <person name="Kuo D.-H."/>
            <person name="Larsson T."/>
            <person name="Lv J."/>
            <person name="Arendt D."/>
            <person name="Savage R."/>
            <person name="Osoegawa K."/>
            <person name="de Jong P."/>
            <person name="Lindberg D.R."/>
            <person name="Seaver E.C."/>
            <person name="Weisblat D.A."/>
            <person name="Putnam N.H."/>
            <person name="Grigoriev I.V."/>
            <person name="Rokhsar D.S."/>
        </authorList>
    </citation>
    <scope>NUCLEOTIDE SEQUENCE</scope>
    <source>
        <strain evidence="14">I ESC-2004</strain>
    </source>
</reference>
<feature type="transmembrane region" description="Helical" evidence="10">
    <location>
        <begin position="72"/>
        <end position="101"/>
    </location>
</feature>
<dbReference type="InterPro" id="IPR000276">
    <property type="entry name" value="GPCR_Rhodpsn"/>
</dbReference>
<evidence type="ECO:0000313" key="14">
    <source>
        <dbReference type="Proteomes" id="UP000014760"/>
    </source>
</evidence>
<sequence length="313" mass="36334">MPAYAQAIIIVMYSTISVLAVGGNLIVVYIVVAYQRMRTVTNYFIVNLACSDILMAVMCIPFTFIANLLMHYWPFGAIMCPIVSYLQAVVVFLSAFTLVAISLDRYRAIMFPLKPRMTTNQVAMVIAVIWMLSLAVPLPIAIMSRIEEQTDRFNASVVRYICKEKWPQLQHRYIYSLCLMILQYFLPLFVLMFTYSSIAVVIWVKKMPGEAENNRDQRMAASKRKMVKMMITVVIIYALCWLPLHTVTIVGDVHESVWHFRHIQVLWSGAHWLAMSNCCYNPIVYCWMNSKFRQGFKYSLRCQKLLSRRKMTH</sequence>
<dbReference type="PRINTS" id="PR01012">
    <property type="entry name" value="NRPEPTIDEYR"/>
</dbReference>
<evidence type="ECO:0000256" key="4">
    <source>
        <dbReference type="ARBA" id="ARBA00022989"/>
    </source>
</evidence>